<keyword evidence="3" id="KW-0479">Metal-binding</keyword>
<dbReference type="EMBL" id="BSPX01000005">
    <property type="protein sequence ID" value="GLT21192.1"/>
    <property type="molecule type" value="Genomic_DNA"/>
</dbReference>
<dbReference type="InterPro" id="IPR035938">
    <property type="entry name" value="Hemerythrin-like_sf"/>
</dbReference>
<dbReference type="InterPro" id="IPR012827">
    <property type="entry name" value="Hemerythrin_metal-bd"/>
</dbReference>
<dbReference type="InterPro" id="IPR050669">
    <property type="entry name" value="Hemerythrin"/>
</dbReference>
<dbReference type="NCBIfam" id="TIGR02481">
    <property type="entry name" value="hemeryth_dom"/>
    <property type="match status" value="1"/>
</dbReference>
<proteinExistence type="inferred from homology"/>
<evidence type="ECO:0000313" key="6">
    <source>
        <dbReference type="EMBL" id="GLT21192.1"/>
    </source>
</evidence>
<evidence type="ECO:0000256" key="3">
    <source>
        <dbReference type="ARBA" id="ARBA00022723"/>
    </source>
</evidence>
<sequence length="177" mass="19871">MTTWEDDFSIGDPALDSQHRQLILLATRACLKIDADTRLADADIKHLLLDFAAFVAHHFSCEERLLARLNYPALENHARNHAKFTDSLISCIARIDTQSVTCSELCVLLEDRLIHHILVEDAALRPFLSALPDWMKTGTSDPPRVPCPTHLETPELTWIGTPWSANQGHGERKIASQ</sequence>
<evidence type="ECO:0000256" key="1">
    <source>
        <dbReference type="ARBA" id="ARBA00010587"/>
    </source>
</evidence>
<dbReference type="PANTHER" id="PTHR37164:SF1">
    <property type="entry name" value="BACTERIOHEMERYTHRIN"/>
    <property type="match status" value="1"/>
</dbReference>
<protein>
    <recommendedName>
        <fullName evidence="5">Hemerythrin-like domain-containing protein</fullName>
    </recommendedName>
</protein>
<accession>A0ABQ6F954</accession>
<evidence type="ECO:0000259" key="5">
    <source>
        <dbReference type="Pfam" id="PF01814"/>
    </source>
</evidence>
<dbReference type="RefSeq" id="WP_284186660.1">
    <property type="nucleotide sequence ID" value="NZ_BSPX01000005.1"/>
</dbReference>
<feature type="domain" description="Hemerythrin-like" evidence="5">
    <location>
        <begin position="14"/>
        <end position="127"/>
    </location>
</feature>
<evidence type="ECO:0000313" key="7">
    <source>
        <dbReference type="Proteomes" id="UP001157167"/>
    </source>
</evidence>
<keyword evidence="7" id="KW-1185">Reference proteome</keyword>
<evidence type="ECO:0000256" key="2">
    <source>
        <dbReference type="ARBA" id="ARBA00022621"/>
    </source>
</evidence>
<comment type="caution">
    <text evidence="6">The sequence shown here is derived from an EMBL/GenBank/DDBJ whole genome shotgun (WGS) entry which is preliminary data.</text>
</comment>
<dbReference type="Proteomes" id="UP001157167">
    <property type="component" value="Unassembled WGS sequence"/>
</dbReference>
<dbReference type="Pfam" id="PF01814">
    <property type="entry name" value="Hemerythrin"/>
    <property type="match status" value="1"/>
</dbReference>
<gene>
    <name evidence="6" type="ORF">GCM10007933_06440</name>
</gene>
<reference evidence="7" key="1">
    <citation type="journal article" date="2019" name="Int. J. Syst. Evol. Microbiol.">
        <title>The Global Catalogue of Microorganisms (GCM) 10K type strain sequencing project: providing services to taxonomists for standard genome sequencing and annotation.</title>
        <authorList>
            <consortium name="The Broad Institute Genomics Platform"/>
            <consortium name="The Broad Institute Genome Sequencing Center for Infectious Disease"/>
            <person name="Wu L."/>
            <person name="Ma J."/>
        </authorList>
    </citation>
    <scope>NUCLEOTIDE SEQUENCE [LARGE SCALE GENOMIC DNA]</scope>
    <source>
        <strain evidence="7">NBRC 102407</strain>
    </source>
</reference>
<keyword evidence="2" id="KW-0561">Oxygen transport</keyword>
<keyword evidence="4" id="KW-0408">Iron</keyword>
<dbReference type="Gene3D" id="1.20.120.50">
    <property type="entry name" value="Hemerythrin-like"/>
    <property type="match status" value="1"/>
</dbReference>
<dbReference type="InterPro" id="IPR012312">
    <property type="entry name" value="Hemerythrin-like"/>
</dbReference>
<keyword evidence="2" id="KW-0813">Transport</keyword>
<dbReference type="CDD" id="cd12107">
    <property type="entry name" value="Hemerythrin"/>
    <property type="match status" value="1"/>
</dbReference>
<organism evidence="6 7">
    <name type="scientific">Zoogloea oryzae</name>
    <dbReference type="NCBI Taxonomy" id="310767"/>
    <lineage>
        <taxon>Bacteria</taxon>
        <taxon>Pseudomonadati</taxon>
        <taxon>Pseudomonadota</taxon>
        <taxon>Betaproteobacteria</taxon>
        <taxon>Rhodocyclales</taxon>
        <taxon>Zoogloeaceae</taxon>
        <taxon>Zoogloea</taxon>
    </lineage>
</organism>
<dbReference type="InterPro" id="IPR016131">
    <property type="entry name" value="Haemerythrin_Fe_BS"/>
</dbReference>
<comment type="similarity">
    <text evidence="1">Belongs to the hemerythrin family.</text>
</comment>
<dbReference type="PANTHER" id="PTHR37164">
    <property type="entry name" value="BACTERIOHEMERYTHRIN"/>
    <property type="match status" value="1"/>
</dbReference>
<dbReference type="PROSITE" id="PS00550">
    <property type="entry name" value="HEMERYTHRINS"/>
    <property type="match status" value="1"/>
</dbReference>
<evidence type="ECO:0000256" key="4">
    <source>
        <dbReference type="ARBA" id="ARBA00023004"/>
    </source>
</evidence>
<name>A0ABQ6F954_9RHOO</name>
<dbReference type="SUPFAM" id="SSF47188">
    <property type="entry name" value="Hemerythrin-like"/>
    <property type="match status" value="1"/>
</dbReference>